<dbReference type="EMBL" id="MHWT01000014">
    <property type="protein sequence ID" value="OHB12528.1"/>
    <property type="molecule type" value="Genomic_DNA"/>
</dbReference>
<reference evidence="2 3" key="1">
    <citation type="journal article" date="2016" name="Nat. Commun.">
        <title>Thousands of microbial genomes shed light on interconnected biogeochemical processes in an aquifer system.</title>
        <authorList>
            <person name="Anantharaman K."/>
            <person name="Brown C.T."/>
            <person name="Hug L.A."/>
            <person name="Sharon I."/>
            <person name="Castelle C.J."/>
            <person name="Probst A.J."/>
            <person name="Thomas B.C."/>
            <person name="Singh A."/>
            <person name="Wilkins M.J."/>
            <person name="Karaoz U."/>
            <person name="Brodie E.L."/>
            <person name="Williams K.H."/>
            <person name="Hubbard S.S."/>
            <person name="Banfield J.F."/>
        </authorList>
    </citation>
    <scope>NUCLEOTIDE SEQUENCE [LARGE SCALE GENOMIC DNA]</scope>
</reference>
<dbReference type="CDD" id="cd01651">
    <property type="entry name" value="RT_G2_intron"/>
    <property type="match status" value="1"/>
</dbReference>
<accession>A0A1G2UT56</accession>
<dbReference type="PANTHER" id="PTHR34047">
    <property type="entry name" value="NUCLEAR INTRON MATURASE 1, MITOCHONDRIAL-RELATED"/>
    <property type="match status" value="1"/>
</dbReference>
<organism evidence="2 3">
    <name type="scientific">Candidatus Zambryskibacteria bacterium RIFCSPLOWO2_12_FULL_39_23</name>
    <dbReference type="NCBI Taxonomy" id="1802776"/>
    <lineage>
        <taxon>Bacteria</taxon>
        <taxon>Candidatus Zambryskiibacteriota</taxon>
    </lineage>
</organism>
<protein>
    <recommendedName>
        <fullName evidence="1">Reverse transcriptase domain-containing protein</fullName>
    </recommendedName>
</protein>
<evidence type="ECO:0000259" key="1">
    <source>
        <dbReference type="PROSITE" id="PS50878"/>
    </source>
</evidence>
<proteinExistence type="predicted"/>
<dbReference type="InterPro" id="IPR051083">
    <property type="entry name" value="GrpII_Intron_Splice-Mob/Def"/>
</dbReference>
<dbReference type="Pfam" id="PF00078">
    <property type="entry name" value="RVT_1"/>
    <property type="match status" value="1"/>
</dbReference>
<evidence type="ECO:0000313" key="2">
    <source>
        <dbReference type="EMBL" id="OHB12528.1"/>
    </source>
</evidence>
<dbReference type="InterPro" id="IPR043502">
    <property type="entry name" value="DNA/RNA_pol_sf"/>
</dbReference>
<gene>
    <name evidence="2" type="ORF">A3G99_01765</name>
</gene>
<evidence type="ECO:0000313" key="3">
    <source>
        <dbReference type="Proteomes" id="UP000176558"/>
    </source>
</evidence>
<sequence>MFIPKYTDIITIENLLATWENFIRGKRKKKDVVTFQLQLADNLTLLYRELQSRTYKHSGYSAFNLSDPKPRNIHKALVRDRVIHHLIYKELYQYFNERFIFDSYSCRKDKGTHRALDRFKLFAGKVSKNHTKICYALKCDIRKFFASVDQEVLMKILECHIEDREIKWLIGQVVKSFHTTDIGIGLPLGNLTSQLLVNIYMHEFDMYMKEELRVKYYIRYADDFIVLSEDKSYLESLLLKIEFFLKDKLHLSLHPDKVFIQTYAFGVDFLGWIHFPHHRVIRTTTKRKVVKNMKWYPRPETINSYRGLLGHGNTYKLQKSIGISNY</sequence>
<dbReference type="PANTHER" id="PTHR34047:SF8">
    <property type="entry name" value="PROTEIN YKFC"/>
    <property type="match status" value="1"/>
</dbReference>
<name>A0A1G2UT56_9BACT</name>
<comment type="caution">
    <text evidence="2">The sequence shown here is derived from an EMBL/GenBank/DDBJ whole genome shotgun (WGS) entry which is preliminary data.</text>
</comment>
<dbReference type="PROSITE" id="PS50878">
    <property type="entry name" value="RT_POL"/>
    <property type="match status" value="1"/>
</dbReference>
<feature type="domain" description="Reverse transcriptase" evidence="1">
    <location>
        <begin position="1"/>
        <end position="274"/>
    </location>
</feature>
<dbReference type="InterPro" id="IPR000477">
    <property type="entry name" value="RT_dom"/>
</dbReference>
<dbReference type="Proteomes" id="UP000176558">
    <property type="component" value="Unassembled WGS sequence"/>
</dbReference>
<dbReference type="SUPFAM" id="SSF56672">
    <property type="entry name" value="DNA/RNA polymerases"/>
    <property type="match status" value="1"/>
</dbReference>
<dbReference type="AlphaFoldDB" id="A0A1G2UT56"/>